<dbReference type="Proteomes" id="UP000541444">
    <property type="component" value="Unassembled WGS sequence"/>
</dbReference>
<reference evidence="1 2" key="1">
    <citation type="journal article" date="2020" name="IScience">
        <title>Genome Sequencing of the Endangered Kingdonia uniflora (Circaeasteraceae, Ranunculales) Reveals Potential Mechanisms of Evolutionary Specialization.</title>
        <authorList>
            <person name="Sun Y."/>
            <person name="Deng T."/>
            <person name="Zhang A."/>
            <person name="Moore M.J."/>
            <person name="Landis J.B."/>
            <person name="Lin N."/>
            <person name="Zhang H."/>
            <person name="Zhang X."/>
            <person name="Huang J."/>
            <person name="Zhang X."/>
            <person name="Sun H."/>
            <person name="Wang H."/>
        </authorList>
    </citation>
    <scope>NUCLEOTIDE SEQUENCE [LARGE SCALE GENOMIC DNA]</scope>
    <source>
        <strain evidence="1">TB1705</strain>
        <tissue evidence="1">Leaf</tissue>
    </source>
</reference>
<name>A0A7J7NJN5_9MAGN</name>
<sequence length="101" mass="11651">MLVARIFRRALLSGAARSEYCTSTAVAAAGSSTSTRTTHNPLEEFFELDRNLEDEKPIAYGMHFEPLMFLFRLNIGFLSQFVINLKYPMYQYNEIQYIIAE</sequence>
<dbReference type="EMBL" id="JACGCM010000749">
    <property type="protein sequence ID" value="KAF6167405.1"/>
    <property type="molecule type" value="Genomic_DNA"/>
</dbReference>
<proteinExistence type="predicted"/>
<evidence type="ECO:0000313" key="2">
    <source>
        <dbReference type="Proteomes" id="UP000541444"/>
    </source>
</evidence>
<evidence type="ECO:0000313" key="1">
    <source>
        <dbReference type="EMBL" id="KAF6167405.1"/>
    </source>
</evidence>
<keyword evidence="2" id="KW-1185">Reference proteome</keyword>
<gene>
    <name evidence="1" type="ORF">GIB67_004523</name>
</gene>
<dbReference type="AlphaFoldDB" id="A0A7J7NJN5"/>
<comment type="caution">
    <text evidence="1">The sequence shown here is derived from an EMBL/GenBank/DDBJ whole genome shotgun (WGS) entry which is preliminary data.</text>
</comment>
<organism evidence="1 2">
    <name type="scientific">Kingdonia uniflora</name>
    <dbReference type="NCBI Taxonomy" id="39325"/>
    <lineage>
        <taxon>Eukaryota</taxon>
        <taxon>Viridiplantae</taxon>
        <taxon>Streptophyta</taxon>
        <taxon>Embryophyta</taxon>
        <taxon>Tracheophyta</taxon>
        <taxon>Spermatophyta</taxon>
        <taxon>Magnoliopsida</taxon>
        <taxon>Ranunculales</taxon>
        <taxon>Circaeasteraceae</taxon>
        <taxon>Kingdonia</taxon>
    </lineage>
</organism>
<accession>A0A7J7NJN5</accession>
<protein>
    <submittedName>
        <fullName evidence="1">Uncharacterized protein</fullName>
    </submittedName>
</protein>